<dbReference type="OrthoDB" id="428480at2759"/>
<evidence type="ECO:0000313" key="12">
    <source>
        <dbReference type="Proteomes" id="UP000271241"/>
    </source>
</evidence>
<evidence type="ECO:0000313" key="11">
    <source>
        <dbReference type="EMBL" id="RKP04423.1"/>
    </source>
</evidence>
<keyword evidence="5" id="KW-0325">Glycoprotein</keyword>
<dbReference type="PANTHER" id="PTHR22600">
    <property type="entry name" value="BETA-HEXOSAMINIDASE"/>
    <property type="match status" value="1"/>
</dbReference>
<protein>
    <recommendedName>
        <fullName evidence="7">Beta-hexosaminidase</fullName>
        <ecNumber evidence="7">3.2.1.52</ecNumber>
    </recommendedName>
</protein>
<dbReference type="STRING" id="78915.A0A4P9XFP3"/>
<dbReference type="Pfam" id="PF14845">
    <property type="entry name" value="Glycohydro_20b2"/>
    <property type="match status" value="1"/>
</dbReference>
<dbReference type="InterPro" id="IPR029019">
    <property type="entry name" value="HEX_eukaryotic_N"/>
</dbReference>
<dbReference type="Pfam" id="PF00728">
    <property type="entry name" value="Glyco_hydro_20"/>
    <property type="match status" value="1"/>
</dbReference>
<gene>
    <name evidence="11" type="ORF">THASP1DRAFT_21135</name>
</gene>
<dbReference type="FunFam" id="3.20.20.80:FF:000063">
    <property type="entry name" value="Beta-hexosaminidase"/>
    <property type="match status" value="1"/>
</dbReference>
<evidence type="ECO:0000259" key="9">
    <source>
        <dbReference type="Pfam" id="PF00728"/>
    </source>
</evidence>
<evidence type="ECO:0000259" key="10">
    <source>
        <dbReference type="Pfam" id="PF14845"/>
    </source>
</evidence>
<dbReference type="EMBL" id="KZ993744">
    <property type="protein sequence ID" value="RKP04423.1"/>
    <property type="molecule type" value="Genomic_DNA"/>
</dbReference>
<dbReference type="EC" id="3.2.1.52" evidence="7"/>
<dbReference type="Gene3D" id="3.20.20.80">
    <property type="entry name" value="Glycosidases"/>
    <property type="match status" value="1"/>
</dbReference>
<comment type="catalytic activity">
    <reaction evidence="1 7">
        <text>Hydrolysis of terminal non-reducing N-acetyl-D-hexosamine residues in N-acetyl-beta-D-hexosaminides.</text>
        <dbReference type="EC" id="3.2.1.52"/>
    </reaction>
</comment>
<feature type="domain" description="Glycoside hydrolase family 20 catalytic" evidence="9">
    <location>
        <begin position="140"/>
        <end position="477"/>
    </location>
</feature>
<keyword evidence="3" id="KW-0732">Signal</keyword>
<dbReference type="GO" id="GO:0016020">
    <property type="term" value="C:membrane"/>
    <property type="evidence" value="ECO:0007669"/>
    <property type="project" value="TreeGrafter"/>
</dbReference>
<proteinExistence type="inferred from homology"/>
<dbReference type="PRINTS" id="PR00738">
    <property type="entry name" value="GLHYDRLASE20"/>
</dbReference>
<dbReference type="InterPro" id="IPR015883">
    <property type="entry name" value="Glyco_hydro_20_cat"/>
</dbReference>
<keyword evidence="4 7" id="KW-0378">Hydrolase</keyword>
<dbReference type="Gene3D" id="3.30.379.10">
    <property type="entry name" value="Chitobiase/beta-hexosaminidase domain 2-like"/>
    <property type="match status" value="1"/>
</dbReference>
<dbReference type="GO" id="GO:0005975">
    <property type="term" value="P:carbohydrate metabolic process"/>
    <property type="evidence" value="ECO:0007669"/>
    <property type="project" value="InterPro"/>
</dbReference>
<keyword evidence="6 7" id="KW-0326">Glycosidase</keyword>
<evidence type="ECO:0000256" key="6">
    <source>
        <dbReference type="ARBA" id="ARBA00023295"/>
    </source>
</evidence>
<dbReference type="SUPFAM" id="SSF55545">
    <property type="entry name" value="beta-N-acetylhexosaminidase-like domain"/>
    <property type="match status" value="1"/>
</dbReference>
<feature type="active site" description="Proton donor" evidence="8">
    <location>
        <position position="299"/>
    </location>
</feature>
<keyword evidence="12" id="KW-1185">Reference proteome</keyword>
<dbReference type="GO" id="GO:0004563">
    <property type="term" value="F:beta-N-acetylhexosaminidase activity"/>
    <property type="evidence" value="ECO:0007669"/>
    <property type="project" value="UniProtKB-EC"/>
</dbReference>
<evidence type="ECO:0000256" key="3">
    <source>
        <dbReference type="ARBA" id="ARBA00022729"/>
    </source>
</evidence>
<evidence type="ECO:0000256" key="4">
    <source>
        <dbReference type="ARBA" id="ARBA00022801"/>
    </source>
</evidence>
<comment type="similarity">
    <text evidence="2 7">Belongs to the glycosyl hydrolase 20 family.</text>
</comment>
<dbReference type="GO" id="GO:0030203">
    <property type="term" value="P:glycosaminoglycan metabolic process"/>
    <property type="evidence" value="ECO:0007669"/>
    <property type="project" value="TreeGrafter"/>
</dbReference>
<evidence type="ECO:0000256" key="2">
    <source>
        <dbReference type="ARBA" id="ARBA00006285"/>
    </source>
</evidence>
<dbReference type="SUPFAM" id="SSF51445">
    <property type="entry name" value="(Trans)glycosidases"/>
    <property type="match status" value="1"/>
</dbReference>
<dbReference type="AlphaFoldDB" id="A0A4P9XFP3"/>
<dbReference type="InterPro" id="IPR029018">
    <property type="entry name" value="Hex-like_dom2"/>
</dbReference>
<feature type="domain" description="Beta-hexosaminidase eukaryotic type N-terminal" evidence="10">
    <location>
        <begin position="2"/>
        <end position="117"/>
    </location>
</feature>
<dbReference type="Proteomes" id="UP000271241">
    <property type="component" value="Unassembled WGS sequence"/>
</dbReference>
<dbReference type="CDD" id="cd06562">
    <property type="entry name" value="GH20_HexA_HexB-like"/>
    <property type="match status" value="1"/>
</dbReference>
<evidence type="ECO:0000256" key="7">
    <source>
        <dbReference type="PIRNR" id="PIRNR001093"/>
    </source>
</evidence>
<dbReference type="PANTHER" id="PTHR22600:SF26">
    <property type="entry name" value="BETA-N-ACETYLHEXOSAMINIDASE"/>
    <property type="match status" value="1"/>
</dbReference>
<dbReference type="InterPro" id="IPR025705">
    <property type="entry name" value="Beta_hexosaminidase_sua/sub"/>
</dbReference>
<evidence type="ECO:0000256" key="5">
    <source>
        <dbReference type="ARBA" id="ARBA00023180"/>
    </source>
</evidence>
<dbReference type="PIRSF" id="PIRSF001093">
    <property type="entry name" value="B-hxosamndse_ab_euk"/>
    <property type="match status" value="1"/>
</dbReference>
<reference evidence="12" key="1">
    <citation type="journal article" date="2018" name="Nat. Microbiol.">
        <title>Leveraging single-cell genomics to expand the fungal tree of life.</title>
        <authorList>
            <person name="Ahrendt S.R."/>
            <person name="Quandt C.A."/>
            <person name="Ciobanu D."/>
            <person name="Clum A."/>
            <person name="Salamov A."/>
            <person name="Andreopoulos B."/>
            <person name="Cheng J.F."/>
            <person name="Woyke T."/>
            <person name="Pelin A."/>
            <person name="Henrissat B."/>
            <person name="Reynolds N.K."/>
            <person name="Benny G.L."/>
            <person name="Smith M.E."/>
            <person name="James T.Y."/>
            <person name="Grigoriev I.V."/>
        </authorList>
    </citation>
    <scope>NUCLEOTIDE SEQUENCE [LARGE SCALE GENOMIC DNA]</scope>
    <source>
        <strain evidence="12">RSA 1356</strain>
    </source>
</reference>
<name>A0A4P9XFP3_9FUNG</name>
<sequence>MPRSFTTGNGHLQVSQNLRFNCQAPKGNDANQLLQTACERYKKVLSQPDGLLPEARTKEAAAGQLNTVLVIVKKDNTKLDDKTDESYDLRVSQNGEAIITANSVFGAFRGLETFAQLVRRTGKESYLPGVPLQIQDSPSYAHRGLMLDTARTYFSVDDIKRQLNAMAVAKMNVLHWHIVDSQSFPLVSEVHPELSEKGAYSPDMIYTKRDVQGIIQYARERGIRVIPEFDTPAHTYAWSLSHPDLLVCGKNEPWDKVAAEPPSGQLDPTNPGSIKLVGELLREQATWFTDPYMHVGGDEVNQKCYTDQPHIAQHMQEKGINATQLIAGFAQQLHNITRESGKVPVTWEEALLEYKVDMGKDTIVQVWTTADHVKEVVKKDLRAIVSPANFWYLDCGQGGWVNTAKGFNSWCDPFKSWQHIYTYDPLTNLTGTGNDDKSHPNILGGEVALWTEKTDSLILDMKLWPRAAAAGEVLWSGRRDINGNERTTVNAQPRIFKLRRRLVQHGLRPDLISMLWCELHPGGCELEL</sequence>
<dbReference type="InterPro" id="IPR017853">
    <property type="entry name" value="GH"/>
</dbReference>
<evidence type="ECO:0000256" key="8">
    <source>
        <dbReference type="PIRSR" id="PIRSR001093-1"/>
    </source>
</evidence>
<accession>A0A4P9XFP3</accession>
<organism evidence="11 12">
    <name type="scientific">Thamnocephalis sphaerospora</name>
    <dbReference type="NCBI Taxonomy" id="78915"/>
    <lineage>
        <taxon>Eukaryota</taxon>
        <taxon>Fungi</taxon>
        <taxon>Fungi incertae sedis</taxon>
        <taxon>Zoopagomycota</taxon>
        <taxon>Zoopagomycotina</taxon>
        <taxon>Zoopagomycetes</taxon>
        <taxon>Zoopagales</taxon>
        <taxon>Sigmoideomycetaceae</taxon>
        <taxon>Thamnocephalis</taxon>
    </lineage>
</organism>
<evidence type="ECO:0000256" key="1">
    <source>
        <dbReference type="ARBA" id="ARBA00001231"/>
    </source>
</evidence>